<dbReference type="PANTHER" id="PTHR12413:SF1">
    <property type="entry name" value="DOLICHYL PYROPHOSPHATE MAN9GLCNAC2 ALPHA-1,3-GLUCOSYLTRANSFERASE"/>
    <property type="match status" value="1"/>
</dbReference>
<dbReference type="AlphaFoldDB" id="A0A915PDJ5"/>
<evidence type="ECO:0000256" key="9">
    <source>
        <dbReference type="ARBA" id="ARBA00023136"/>
    </source>
</evidence>
<dbReference type="Proteomes" id="UP000887581">
    <property type="component" value="Unplaced"/>
</dbReference>
<dbReference type="WBParaSite" id="sdigi.contig11.g1236.t1">
    <property type="protein sequence ID" value="sdigi.contig11.g1236.t1"/>
    <property type="gene ID" value="sdigi.contig11.g1236"/>
</dbReference>
<evidence type="ECO:0000256" key="5">
    <source>
        <dbReference type="ARBA" id="ARBA00022679"/>
    </source>
</evidence>
<evidence type="ECO:0000256" key="1">
    <source>
        <dbReference type="ARBA" id="ARBA00004477"/>
    </source>
</evidence>
<evidence type="ECO:0000256" key="10">
    <source>
        <dbReference type="RuleBase" id="RU363110"/>
    </source>
</evidence>
<keyword evidence="7 10" id="KW-0256">Endoplasmic reticulum</keyword>
<keyword evidence="9 10" id="KW-0472">Membrane</keyword>
<protein>
    <recommendedName>
        <fullName evidence="10">Alpha-1,3-glucosyltransferase</fullName>
        <ecNumber evidence="10">2.4.1.-</ecNumber>
    </recommendedName>
</protein>
<keyword evidence="6 10" id="KW-0812">Transmembrane</keyword>
<accession>A0A915PDJ5</accession>
<keyword evidence="11" id="KW-1185">Reference proteome</keyword>
<evidence type="ECO:0000256" key="2">
    <source>
        <dbReference type="ARBA" id="ARBA00004922"/>
    </source>
</evidence>
<sequence length="273" mass="30829">MSQCTTVASIHNILPGSRCQSTGSGPSNRYLPKAASPDKVSQICENAVVDKEHLASICVHLCNQLKTIINLLTDFAEDVCNESGSICNLLRELEEKVLPFLVNLDIEMAASEKLIRVNIDTARITETKVEWLLKFNKYKLEMREMLVTLSGTIYEDLERVLSLSYRGCHGEKANMKYDESEMKAVVCIPNGAVYLAMLFFAISLQIALSSGSYSGRATPPMYGDYEAQRHWMEITYHLPINQWYVNSSDNDLNYWGLDYPPLTAYHSWFLGSM</sequence>
<evidence type="ECO:0000256" key="4">
    <source>
        <dbReference type="ARBA" id="ARBA00022676"/>
    </source>
</evidence>
<feature type="transmembrane region" description="Helical" evidence="10">
    <location>
        <begin position="191"/>
        <end position="208"/>
    </location>
</feature>
<dbReference type="GO" id="GO:0042281">
    <property type="term" value="F:dolichyl pyrophosphate Man9GlcNAc2 alpha-1,3-glucosyltransferase activity"/>
    <property type="evidence" value="ECO:0007669"/>
    <property type="project" value="TreeGrafter"/>
</dbReference>
<comment type="pathway">
    <text evidence="2 10">Protein modification; protein glycosylation.</text>
</comment>
<dbReference type="InterPro" id="IPR004856">
    <property type="entry name" value="Glyco_trans_ALG6/ALG8"/>
</dbReference>
<evidence type="ECO:0000256" key="8">
    <source>
        <dbReference type="ARBA" id="ARBA00022989"/>
    </source>
</evidence>
<comment type="similarity">
    <text evidence="3 10">Belongs to the ALG6/ALG8 glucosyltransferase family.</text>
</comment>
<dbReference type="GO" id="GO:0005789">
    <property type="term" value="C:endoplasmic reticulum membrane"/>
    <property type="evidence" value="ECO:0007669"/>
    <property type="project" value="UniProtKB-SubCell"/>
</dbReference>
<keyword evidence="5 10" id="KW-0808">Transferase</keyword>
<evidence type="ECO:0000256" key="7">
    <source>
        <dbReference type="ARBA" id="ARBA00022824"/>
    </source>
</evidence>
<organism evidence="11 12">
    <name type="scientific">Setaria digitata</name>
    <dbReference type="NCBI Taxonomy" id="48799"/>
    <lineage>
        <taxon>Eukaryota</taxon>
        <taxon>Metazoa</taxon>
        <taxon>Ecdysozoa</taxon>
        <taxon>Nematoda</taxon>
        <taxon>Chromadorea</taxon>
        <taxon>Rhabditida</taxon>
        <taxon>Spirurina</taxon>
        <taxon>Spiruromorpha</taxon>
        <taxon>Filarioidea</taxon>
        <taxon>Setariidae</taxon>
        <taxon>Setaria</taxon>
    </lineage>
</organism>
<keyword evidence="8 10" id="KW-1133">Transmembrane helix</keyword>
<comment type="subcellular location">
    <subcellularLocation>
        <location evidence="1 10">Endoplasmic reticulum membrane</location>
        <topology evidence="1 10">Multi-pass membrane protein</topology>
    </subcellularLocation>
</comment>
<reference evidence="12" key="1">
    <citation type="submission" date="2022-11" db="UniProtKB">
        <authorList>
            <consortium name="WormBaseParasite"/>
        </authorList>
    </citation>
    <scope>IDENTIFICATION</scope>
</reference>
<comment type="caution">
    <text evidence="10">Lacks conserved residue(s) required for the propagation of feature annotation.</text>
</comment>
<evidence type="ECO:0000313" key="11">
    <source>
        <dbReference type="Proteomes" id="UP000887581"/>
    </source>
</evidence>
<dbReference type="Pfam" id="PF03155">
    <property type="entry name" value="Alg6_Alg8"/>
    <property type="match status" value="1"/>
</dbReference>
<dbReference type="EC" id="2.4.1.-" evidence="10"/>
<evidence type="ECO:0000256" key="6">
    <source>
        <dbReference type="ARBA" id="ARBA00022692"/>
    </source>
</evidence>
<name>A0A915PDJ5_9BILA</name>
<evidence type="ECO:0000256" key="3">
    <source>
        <dbReference type="ARBA" id="ARBA00008715"/>
    </source>
</evidence>
<dbReference type="PANTHER" id="PTHR12413">
    <property type="entry name" value="DOLICHYL GLYCOSYLTRANSFERASE"/>
    <property type="match status" value="1"/>
</dbReference>
<evidence type="ECO:0000313" key="12">
    <source>
        <dbReference type="WBParaSite" id="sdigi.contig11.g1236.t1"/>
    </source>
</evidence>
<proteinExistence type="inferred from homology"/>
<keyword evidence="4 10" id="KW-0328">Glycosyltransferase</keyword>